<evidence type="ECO:0000256" key="2">
    <source>
        <dbReference type="SAM" id="MobiDB-lite"/>
    </source>
</evidence>
<dbReference type="PRINTS" id="PR00114">
    <property type="entry name" value="STPHPHTASE"/>
</dbReference>
<dbReference type="Gene3D" id="3.60.21.10">
    <property type="match status" value="1"/>
</dbReference>
<dbReference type="GO" id="GO:0005737">
    <property type="term" value="C:cytoplasm"/>
    <property type="evidence" value="ECO:0007669"/>
    <property type="project" value="TreeGrafter"/>
</dbReference>
<accession>A0AA36CQ33</accession>
<dbReference type="SMART" id="SM00156">
    <property type="entry name" value="PP2Ac"/>
    <property type="match status" value="1"/>
</dbReference>
<comment type="caution">
    <text evidence="4">The sequence shown here is derived from an EMBL/GenBank/DDBJ whole genome shotgun (WGS) entry which is preliminary data.</text>
</comment>
<dbReference type="InterPro" id="IPR006186">
    <property type="entry name" value="Ser/Thr-sp_prot-phosphatase"/>
</dbReference>
<reference evidence="4" key="1">
    <citation type="submission" date="2023-06" db="EMBL/GenBank/DDBJ databases">
        <authorList>
            <person name="Delattre M."/>
        </authorList>
    </citation>
    <scope>NUCLEOTIDE SEQUENCE</scope>
    <source>
        <strain evidence="4">AF72</strain>
    </source>
</reference>
<evidence type="ECO:0000313" key="4">
    <source>
        <dbReference type="EMBL" id="CAJ0572117.1"/>
    </source>
</evidence>
<protein>
    <recommendedName>
        <fullName evidence="1">Serine/threonine-protein phosphatase</fullName>
        <ecNumber evidence="1">3.1.3.16</ecNumber>
    </recommendedName>
</protein>
<dbReference type="SUPFAM" id="SSF56300">
    <property type="entry name" value="Metallo-dependent phosphatases"/>
    <property type="match status" value="1"/>
</dbReference>
<dbReference type="InterPro" id="IPR050341">
    <property type="entry name" value="PP1_catalytic_subunit"/>
</dbReference>
<comment type="catalytic activity">
    <reaction evidence="1">
        <text>O-phospho-L-threonyl-[protein] + H2O = L-threonyl-[protein] + phosphate</text>
        <dbReference type="Rhea" id="RHEA:47004"/>
        <dbReference type="Rhea" id="RHEA-COMP:11060"/>
        <dbReference type="Rhea" id="RHEA-COMP:11605"/>
        <dbReference type="ChEBI" id="CHEBI:15377"/>
        <dbReference type="ChEBI" id="CHEBI:30013"/>
        <dbReference type="ChEBI" id="CHEBI:43474"/>
        <dbReference type="ChEBI" id="CHEBI:61977"/>
        <dbReference type="EC" id="3.1.3.16"/>
    </reaction>
</comment>
<dbReference type="EMBL" id="CATQJA010002591">
    <property type="protein sequence ID" value="CAJ0572117.1"/>
    <property type="molecule type" value="Genomic_DNA"/>
</dbReference>
<dbReference type="AlphaFoldDB" id="A0AA36CQ33"/>
<dbReference type="GO" id="GO:0005634">
    <property type="term" value="C:nucleus"/>
    <property type="evidence" value="ECO:0007669"/>
    <property type="project" value="TreeGrafter"/>
</dbReference>
<keyword evidence="5" id="KW-1185">Reference proteome</keyword>
<proteinExistence type="inferred from homology"/>
<feature type="domain" description="Serine/threonine specific protein phosphatases" evidence="3">
    <location>
        <begin position="173"/>
        <end position="178"/>
    </location>
</feature>
<feature type="compositionally biased region" description="Acidic residues" evidence="2">
    <location>
        <begin position="7"/>
        <end position="25"/>
    </location>
</feature>
<gene>
    <name evidence="4" type="ORF">MSPICULIGERA_LOCUS10511</name>
</gene>
<dbReference type="Pfam" id="PF00149">
    <property type="entry name" value="Metallophos"/>
    <property type="match status" value="1"/>
</dbReference>
<comment type="similarity">
    <text evidence="1">Belongs to the PPP phosphatase family.</text>
</comment>
<dbReference type="PROSITE" id="PS00125">
    <property type="entry name" value="SER_THR_PHOSPHATASE"/>
    <property type="match status" value="1"/>
</dbReference>
<evidence type="ECO:0000313" key="5">
    <source>
        <dbReference type="Proteomes" id="UP001177023"/>
    </source>
</evidence>
<dbReference type="InterPro" id="IPR029052">
    <property type="entry name" value="Metallo-depent_PP-like"/>
</dbReference>
<dbReference type="InterPro" id="IPR004843">
    <property type="entry name" value="Calcineurin-like_PHP"/>
</dbReference>
<dbReference type="GO" id="GO:0004722">
    <property type="term" value="F:protein serine/threonine phosphatase activity"/>
    <property type="evidence" value="ECO:0007669"/>
    <property type="project" value="UniProtKB-EC"/>
</dbReference>
<feature type="non-terminal residue" evidence="4">
    <location>
        <position position="1"/>
    </location>
</feature>
<organism evidence="4 5">
    <name type="scientific">Mesorhabditis spiculigera</name>
    <dbReference type="NCBI Taxonomy" id="96644"/>
    <lineage>
        <taxon>Eukaryota</taxon>
        <taxon>Metazoa</taxon>
        <taxon>Ecdysozoa</taxon>
        <taxon>Nematoda</taxon>
        <taxon>Chromadorea</taxon>
        <taxon>Rhabditida</taxon>
        <taxon>Rhabditina</taxon>
        <taxon>Rhabditomorpha</taxon>
        <taxon>Rhabditoidea</taxon>
        <taxon>Rhabditidae</taxon>
        <taxon>Mesorhabditinae</taxon>
        <taxon>Mesorhabditis</taxon>
    </lineage>
</organism>
<name>A0AA36CQ33_9BILA</name>
<evidence type="ECO:0000256" key="1">
    <source>
        <dbReference type="RuleBase" id="RU004273"/>
    </source>
</evidence>
<evidence type="ECO:0000259" key="3">
    <source>
        <dbReference type="PROSITE" id="PS00125"/>
    </source>
</evidence>
<feature type="region of interest" description="Disordered" evidence="2">
    <location>
        <begin position="1"/>
        <end position="40"/>
    </location>
</feature>
<dbReference type="Proteomes" id="UP001177023">
    <property type="component" value="Unassembled WGS sequence"/>
</dbReference>
<dbReference type="EC" id="3.1.3.16" evidence="1"/>
<sequence>MARDQDVYTEGDNDDDDEEEEDEGAEVSTPEPTDPVPRILPSEVWDHGFVNEVIERIFLAKVATEKVPGKKGKPDGTLSYLDIGKLLALGRKSLMRQKMIVRIPEKELPLTVVGDIHSNIIHLRRIFHTNGWPGDGHSYLLLGDYIDRGTQGIETVCLLLALQYRYPTRVHMLRGNHEEANTTLNYGFYEECITKFPTGNQGYQIWRNFIQTFDCLPVCALVGNKIACMHGGLSPHMNRLQDVEAIQRPTTIPAYGLLCDITWSDPEEQLQGWKMSKRWVGFAFGADVVEQFCRQEGLDLIIRAHQIDKNMYQAGYRWMKRAPLITVFSSMNYQNAHNNAAVVKITSKMRIYFVVYKCRTWQKTKQDPDKQGGCCE</sequence>
<keyword evidence="1" id="KW-0378">Hydrolase</keyword>
<dbReference type="PANTHER" id="PTHR11668">
    <property type="entry name" value="SERINE/THREONINE PROTEIN PHOSPHATASE"/>
    <property type="match status" value="1"/>
</dbReference>
<dbReference type="PANTHER" id="PTHR11668:SF516">
    <property type="entry name" value="SERINE_THREONINE SPECIFIC PROTEIN PHOSPHATASES DOMAIN-CONTAINING PROTEIN"/>
    <property type="match status" value="1"/>
</dbReference>